<dbReference type="AlphaFoldDB" id="A0A1G2CLG0"/>
<dbReference type="GO" id="GO:0016740">
    <property type="term" value="F:transferase activity"/>
    <property type="evidence" value="ECO:0007669"/>
    <property type="project" value="InterPro"/>
</dbReference>
<dbReference type="Pfam" id="PF00181">
    <property type="entry name" value="Ribosomal_L2_N"/>
    <property type="match status" value="1"/>
</dbReference>
<evidence type="ECO:0000259" key="7">
    <source>
        <dbReference type="SMART" id="SM01382"/>
    </source>
</evidence>
<dbReference type="PIRSF" id="PIRSF002158">
    <property type="entry name" value="Ribosomal_L2"/>
    <property type="match status" value="1"/>
</dbReference>
<dbReference type="Gene3D" id="2.30.30.30">
    <property type="match status" value="1"/>
</dbReference>
<feature type="domain" description="Large ribosomal subunit protein uL2 C-terminal" evidence="7">
    <location>
        <begin position="122"/>
        <end position="251"/>
    </location>
</feature>
<dbReference type="NCBIfam" id="TIGR01171">
    <property type="entry name" value="rplB_bact"/>
    <property type="match status" value="1"/>
</dbReference>
<dbReference type="Gene3D" id="4.10.950.10">
    <property type="entry name" value="Ribosomal protein L2, domain 3"/>
    <property type="match status" value="1"/>
</dbReference>
<dbReference type="Pfam" id="PF03947">
    <property type="entry name" value="Ribosomal_L2_C"/>
    <property type="match status" value="1"/>
</dbReference>
<dbReference type="InterPro" id="IPR022666">
    <property type="entry name" value="Ribosomal_uL2_RNA-bd_dom"/>
</dbReference>
<dbReference type="GO" id="GO:0002181">
    <property type="term" value="P:cytoplasmic translation"/>
    <property type="evidence" value="ECO:0007669"/>
    <property type="project" value="TreeGrafter"/>
</dbReference>
<comment type="similarity">
    <text evidence="1 5">Belongs to the universal ribosomal protein uL2 family.</text>
</comment>
<dbReference type="FunFam" id="2.30.30.30:FF:000001">
    <property type="entry name" value="50S ribosomal protein L2"/>
    <property type="match status" value="1"/>
</dbReference>
<evidence type="ECO:0000313" key="10">
    <source>
        <dbReference type="Proteomes" id="UP000178495"/>
    </source>
</evidence>
<name>A0A1G2CLG0_9BACT</name>
<dbReference type="SMART" id="SM01383">
    <property type="entry name" value="Ribosomal_L2"/>
    <property type="match status" value="1"/>
</dbReference>
<evidence type="ECO:0000256" key="3">
    <source>
        <dbReference type="ARBA" id="ARBA00023274"/>
    </source>
</evidence>
<evidence type="ECO:0000256" key="2">
    <source>
        <dbReference type="ARBA" id="ARBA00022980"/>
    </source>
</evidence>
<dbReference type="FunFam" id="4.10.950.10:FF:000001">
    <property type="entry name" value="50S ribosomal protein L2"/>
    <property type="match status" value="1"/>
</dbReference>
<evidence type="ECO:0000256" key="1">
    <source>
        <dbReference type="ARBA" id="ARBA00005636"/>
    </source>
</evidence>
<dbReference type="HAMAP" id="MF_01320_B">
    <property type="entry name" value="Ribosomal_uL2_B"/>
    <property type="match status" value="1"/>
</dbReference>
<sequence length="273" mass="30361">MKPYSPTTPSRRQMTTVDYGVLSKARPEKRLLRRLKAHAGRNSAGRITMRHQGGGHKKLYRLIDFKQDKPNQPARVETLEYDPYRTAFIAKLSYPDGDKRYILAPHGLKEGDEIVTSESAPLKTGNRLKLKNIPVGYQVYNVELTPGRGGQLVRSAGSSAEVLSNAQGYTDLKLSSGEVRRVSWEGYASLGQVSNPEHNLTVIGKAGRSRWLGVRPTVRGTAMNPVDHPYGGGEGRTQRGTRKPKTKWGKVTGGRKTRNPKKRSSKFIVARKK</sequence>
<dbReference type="Proteomes" id="UP000178495">
    <property type="component" value="Unassembled WGS sequence"/>
</dbReference>
<dbReference type="InterPro" id="IPR014726">
    <property type="entry name" value="Ribosomal_uL2_dom3"/>
</dbReference>
<accession>A0A1G2CLG0</accession>
<dbReference type="InterPro" id="IPR012340">
    <property type="entry name" value="NA-bd_OB-fold"/>
</dbReference>
<comment type="function">
    <text evidence="5">One of the primary rRNA binding proteins. Required for association of the 30S and 50S subunits to form the 70S ribosome, for tRNA binding and peptide bond formation. It has been suggested to have peptidyltransferase activity; this is somewhat controversial. Makes several contacts with the 16S rRNA in the 70S ribosome.</text>
</comment>
<reference evidence="9 10" key="1">
    <citation type="journal article" date="2016" name="Nat. Commun.">
        <title>Thousands of microbial genomes shed light on interconnected biogeochemical processes in an aquifer system.</title>
        <authorList>
            <person name="Anantharaman K."/>
            <person name="Brown C.T."/>
            <person name="Hug L.A."/>
            <person name="Sharon I."/>
            <person name="Castelle C.J."/>
            <person name="Probst A.J."/>
            <person name="Thomas B.C."/>
            <person name="Singh A."/>
            <person name="Wilkins M.J."/>
            <person name="Karaoz U."/>
            <person name="Brodie E.L."/>
            <person name="Williams K.H."/>
            <person name="Hubbard S.S."/>
            <person name="Banfield J.F."/>
        </authorList>
    </citation>
    <scope>NUCLEOTIDE SEQUENCE [LARGE SCALE GENOMIC DNA]</scope>
</reference>
<dbReference type="EMBL" id="MHLC01000007">
    <property type="protein sequence ID" value="OGZ01570.1"/>
    <property type="molecule type" value="Genomic_DNA"/>
</dbReference>
<dbReference type="InterPro" id="IPR008991">
    <property type="entry name" value="Translation_prot_SH3-like_sf"/>
</dbReference>
<keyword evidence="5" id="KW-0694">RNA-binding</keyword>
<proteinExistence type="inferred from homology"/>
<evidence type="ECO:0000313" key="9">
    <source>
        <dbReference type="EMBL" id="OGZ01570.1"/>
    </source>
</evidence>
<dbReference type="GO" id="GO:0003735">
    <property type="term" value="F:structural constituent of ribosome"/>
    <property type="evidence" value="ECO:0007669"/>
    <property type="project" value="InterPro"/>
</dbReference>
<keyword evidence="2 5" id="KW-0689">Ribosomal protein</keyword>
<dbReference type="PANTHER" id="PTHR13691">
    <property type="entry name" value="RIBOSOMAL PROTEIN L2"/>
    <property type="match status" value="1"/>
</dbReference>
<dbReference type="SUPFAM" id="SSF50249">
    <property type="entry name" value="Nucleic acid-binding proteins"/>
    <property type="match status" value="1"/>
</dbReference>
<dbReference type="STRING" id="1798652.A3A43_01520"/>
<dbReference type="InterPro" id="IPR002171">
    <property type="entry name" value="Ribosomal_uL2"/>
</dbReference>
<keyword evidence="3 5" id="KW-0687">Ribonucleoprotein</keyword>
<dbReference type="Gene3D" id="2.40.50.140">
    <property type="entry name" value="Nucleic acid-binding proteins"/>
    <property type="match status" value="1"/>
</dbReference>
<gene>
    <name evidence="5" type="primary">rplB</name>
    <name evidence="9" type="ORF">A3A43_01520</name>
</gene>
<dbReference type="InterPro" id="IPR014722">
    <property type="entry name" value="Rib_uL2_dom2"/>
</dbReference>
<evidence type="ECO:0000256" key="4">
    <source>
        <dbReference type="ARBA" id="ARBA00035242"/>
    </source>
</evidence>
<protein>
    <recommendedName>
        <fullName evidence="4 5">Large ribosomal subunit protein uL2</fullName>
    </recommendedName>
</protein>
<dbReference type="InterPro" id="IPR022671">
    <property type="entry name" value="Ribosomal_uL2_CS"/>
</dbReference>
<dbReference type="PANTHER" id="PTHR13691:SF5">
    <property type="entry name" value="LARGE RIBOSOMAL SUBUNIT PROTEIN UL2M"/>
    <property type="match status" value="1"/>
</dbReference>
<comment type="subunit">
    <text evidence="5">Part of the 50S ribosomal subunit. Forms a bridge to the 30S subunit in the 70S ribosome.</text>
</comment>
<organism evidence="9 10">
    <name type="scientific">Candidatus Liptonbacteria bacterium RIFCSPLOWO2_01_FULL_56_20</name>
    <dbReference type="NCBI Taxonomy" id="1798652"/>
    <lineage>
        <taxon>Bacteria</taxon>
        <taxon>Candidatus Liptoniibacteriota</taxon>
    </lineage>
</organism>
<dbReference type="PROSITE" id="PS00467">
    <property type="entry name" value="RIBOSOMAL_L2"/>
    <property type="match status" value="1"/>
</dbReference>
<feature type="region of interest" description="Disordered" evidence="6">
    <location>
        <begin position="219"/>
        <end position="273"/>
    </location>
</feature>
<evidence type="ECO:0000256" key="5">
    <source>
        <dbReference type="HAMAP-Rule" id="MF_01320"/>
    </source>
</evidence>
<keyword evidence="5" id="KW-0699">rRNA-binding</keyword>
<comment type="caution">
    <text evidence="9">The sequence shown here is derived from an EMBL/GenBank/DDBJ whole genome shotgun (WGS) entry which is preliminary data.</text>
</comment>
<dbReference type="SUPFAM" id="SSF50104">
    <property type="entry name" value="Translation proteins SH3-like domain"/>
    <property type="match status" value="1"/>
</dbReference>
<feature type="compositionally biased region" description="Basic residues" evidence="6">
    <location>
        <begin position="239"/>
        <end position="273"/>
    </location>
</feature>
<feature type="domain" description="Large ribosomal subunit protein uL2 RNA-binding" evidence="8">
    <location>
        <begin position="40"/>
        <end position="116"/>
    </location>
</feature>
<dbReference type="GO" id="GO:0015934">
    <property type="term" value="C:large ribosomal subunit"/>
    <property type="evidence" value="ECO:0007669"/>
    <property type="project" value="InterPro"/>
</dbReference>
<dbReference type="InterPro" id="IPR022669">
    <property type="entry name" value="Ribosomal_uL2_C"/>
</dbReference>
<dbReference type="SMART" id="SM01382">
    <property type="entry name" value="Ribosomal_L2_C"/>
    <property type="match status" value="1"/>
</dbReference>
<evidence type="ECO:0000259" key="8">
    <source>
        <dbReference type="SMART" id="SM01383"/>
    </source>
</evidence>
<dbReference type="GO" id="GO:0019843">
    <property type="term" value="F:rRNA binding"/>
    <property type="evidence" value="ECO:0007669"/>
    <property type="project" value="UniProtKB-UniRule"/>
</dbReference>
<dbReference type="InterPro" id="IPR005880">
    <property type="entry name" value="Ribosomal_uL2_bac/org-type"/>
</dbReference>
<evidence type="ECO:0000256" key="6">
    <source>
        <dbReference type="SAM" id="MobiDB-lite"/>
    </source>
</evidence>